<name>A0A1I8JB14_9PLAT</name>
<dbReference type="Gene3D" id="3.30.1360.180">
    <property type="match status" value="1"/>
</dbReference>
<dbReference type="WBParaSite" id="maker-uti_cns_0046435-snap-gene-0.14-mRNA-1">
    <property type="protein sequence ID" value="maker-uti_cns_0046435-snap-gene-0.14-mRNA-1"/>
    <property type="gene ID" value="maker-uti_cns_0046435-snap-gene-0.14"/>
</dbReference>
<feature type="transmembrane region" description="Helical" evidence="1">
    <location>
        <begin position="462"/>
        <end position="483"/>
    </location>
</feature>
<keyword evidence="3" id="KW-1185">Reference proteome</keyword>
<dbReference type="CDD" id="cd16018">
    <property type="entry name" value="Enpp"/>
    <property type="match status" value="1"/>
</dbReference>
<dbReference type="SUPFAM" id="SSF53649">
    <property type="entry name" value="Alkaline phosphatase-like"/>
    <property type="match status" value="1"/>
</dbReference>
<dbReference type="Pfam" id="PF01663">
    <property type="entry name" value="Phosphodiest"/>
    <property type="match status" value="1"/>
</dbReference>
<organism evidence="3 4">
    <name type="scientific">Macrostomum lignano</name>
    <dbReference type="NCBI Taxonomy" id="282301"/>
    <lineage>
        <taxon>Eukaryota</taxon>
        <taxon>Metazoa</taxon>
        <taxon>Spiralia</taxon>
        <taxon>Lophotrochozoa</taxon>
        <taxon>Platyhelminthes</taxon>
        <taxon>Rhabditophora</taxon>
        <taxon>Macrostomorpha</taxon>
        <taxon>Macrostomida</taxon>
        <taxon>Macrostomidae</taxon>
        <taxon>Macrostomum</taxon>
    </lineage>
</organism>
<dbReference type="PANTHER" id="PTHR10151:SF120">
    <property type="entry name" value="BIS(5'-ADENOSYL)-TRIPHOSPHATASE"/>
    <property type="match status" value="1"/>
</dbReference>
<evidence type="ECO:0000256" key="1">
    <source>
        <dbReference type="SAM" id="Phobius"/>
    </source>
</evidence>
<dbReference type="GO" id="GO:0016787">
    <property type="term" value="F:hydrolase activity"/>
    <property type="evidence" value="ECO:0007669"/>
    <property type="project" value="UniProtKB-ARBA"/>
</dbReference>
<keyword evidence="2" id="KW-0732">Signal</keyword>
<reference evidence="4" key="1">
    <citation type="submission" date="2016-11" db="UniProtKB">
        <authorList>
            <consortium name="WormBaseParasite"/>
        </authorList>
    </citation>
    <scope>IDENTIFICATION</scope>
</reference>
<feature type="signal peptide" evidence="2">
    <location>
        <begin position="1"/>
        <end position="30"/>
    </location>
</feature>
<dbReference type="Gene3D" id="3.40.720.10">
    <property type="entry name" value="Alkaline Phosphatase, subunit A"/>
    <property type="match status" value="1"/>
</dbReference>
<dbReference type="InterPro" id="IPR017850">
    <property type="entry name" value="Alkaline_phosphatase_core_sf"/>
</dbReference>
<dbReference type="AlphaFoldDB" id="A0A1I8JB14"/>
<protein>
    <submittedName>
        <fullName evidence="4">Bis(5'-adenosyl)-triphosphatase</fullName>
    </submittedName>
</protein>
<evidence type="ECO:0000313" key="3">
    <source>
        <dbReference type="Proteomes" id="UP000095280"/>
    </source>
</evidence>
<proteinExistence type="predicted"/>
<accession>A0A1I8JB14</accession>
<keyword evidence="1" id="KW-0812">Transmembrane</keyword>
<dbReference type="InterPro" id="IPR002591">
    <property type="entry name" value="Phosphodiest/P_Trfase"/>
</dbReference>
<dbReference type="Proteomes" id="UP000095280">
    <property type="component" value="Unplaced"/>
</dbReference>
<dbReference type="PANTHER" id="PTHR10151">
    <property type="entry name" value="ECTONUCLEOTIDE PYROPHOSPHATASE/PHOSPHODIESTERASE"/>
    <property type="match status" value="1"/>
</dbReference>
<evidence type="ECO:0000313" key="4">
    <source>
        <dbReference type="WBParaSite" id="maker-uti_cns_0046435-snap-gene-0.14-mRNA-1"/>
    </source>
</evidence>
<evidence type="ECO:0000256" key="2">
    <source>
        <dbReference type="SAM" id="SignalP"/>
    </source>
</evidence>
<feature type="chain" id="PRO_5009321629" evidence="2">
    <location>
        <begin position="31"/>
        <end position="534"/>
    </location>
</feature>
<keyword evidence="1" id="KW-0472">Membrane</keyword>
<sequence length="534" mass="60149">MPAIQWQAVIRQWSVVAALFIVLCDGPTMGHNIEHMPNWLLLISMDGFRHDYIHLAAKSGYNVSAFRRLQQEGISGRTVIDDFVSKTFPNHYTIATGLHEERHGVLSNKFYDPELQRGFDASTSTETAMWNNGSRDASGPEPIWVTAQRHKLHSAVLNWPSSAAKIKSAYPTYSLGLYSHQNAMQADYYIERIANWFETDEHCRLSLLYLPEPDSTGHKFGPDSPKILEMVQTLNDHLSRLLDRFESSKKLKGKVNIILTSDHGMTKLDKSKVIFMDTIVNRSLYNAELSHDYTAWHVWPAAGKEQIVFDKLKAASANQPFTVLRKGDPWLIRSHYNYNRRIAPIFLVAKLHSAIVYNNTCDEYKVLTSGERLGDHGYNNSDPDMHPIFAAWGPAFLANRTVSQVRLVDIYPLCCELLGLHASEHDAGPKLAEPIRAILRDDDDDDEAGKSFYLSSTLVTTFVSFLLVACLTSVFALGAMRAYRTSLYRRNRRFGLLDDTTNSSGGRAAAAVSIITIGCRLAWTMKTFKSACFC</sequence>
<keyword evidence="1" id="KW-1133">Transmembrane helix</keyword>